<dbReference type="AlphaFoldDB" id="A0A1I2TDG1"/>
<dbReference type="Pfam" id="PF07152">
    <property type="entry name" value="YaeQ"/>
    <property type="match status" value="1"/>
</dbReference>
<dbReference type="Gene3D" id="3.10.640.10">
    <property type="entry name" value="Restriction endonuclease-like alpha-beta roll domain"/>
    <property type="match status" value="1"/>
</dbReference>
<keyword evidence="2" id="KW-1185">Reference proteome</keyword>
<protein>
    <submittedName>
        <fullName evidence="1">Uncharacterized conserved protein YaeQ, suppresses RfaH defect</fullName>
    </submittedName>
</protein>
<dbReference type="InterPro" id="IPR009822">
    <property type="entry name" value="YaeQ"/>
</dbReference>
<dbReference type="OrthoDB" id="5293309at2"/>
<evidence type="ECO:0000313" key="1">
    <source>
        <dbReference type="EMBL" id="SFG60311.1"/>
    </source>
</evidence>
<dbReference type="RefSeq" id="WP_090728640.1">
    <property type="nucleotide sequence ID" value="NZ_FOOU01000009.1"/>
</dbReference>
<sequence>MALKPTIYKVDLQLVDMNRDLYTSCKLTLAQHPSETQERMMIRLMVYGLNYHEDLQFSRGLSATDEPDLWECGLDGQVNHWLEVGQATPERIRKAVSRSPKVSLYAFGRESDIWWGRAQEAFKGLPRVAVWQFNAEQSASLPALLERNTSVTMTITDNEIYLNKDELQLTLGFRQLL</sequence>
<accession>A0A1I2TDG1</accession>
<dbReference type="PANTHER" id="PTHR38784:SF1">
    <property type="entry name" value="SUCROSE PHOSPHORYLASE"/>
    <property type="match status" value="1"/>
</dbReference>
<dbReference type="PIRSF" id="PIRSF011484">
    <property type="entry name" value="YaeQ"/>
    <property type="match status" value="1"/>
</dbReference>
<proteinExistence type="predicted"/>
<dbReference type="PANTHER" id="PTHR38784">
    <property type="entry name" value="SUCROSE PHOSPHORYLASE"/>
    <property type="match status" value="1"/>
</dbReference>
<organism evidence="1 2">
    <name type="scientific">Neptunomonas qingdaonensis</name>
    <dbReference type="NCBI Taxonomy" id="1045558"/>
    <lineage>
        <taxon>Bacteria</taxon>
        <taxon>Pseudomonadati</taxon>
        <taxon>Pseudomonadota</taxon>
        <taxon>Gammaproteobacteria</taxon>
        <taxon>Oceanospirillales</taxon>
        <taxon>Oceanospirillaceae</taxon>
        <taxon>Neptunomonas</taxon>
    </lineage>
</organism>
<dbReference type="Proteomes" id="UP000198623">
    <property type="component" value="Unassembled WGS sequence"/>
</dbReference>
<dbReference type="InterPro" id="IPR011335">
    <property type="entry name" value="Restrct_endonuc-II-like"/>
</dbReference>
<dbReference type="SUPFAM" id="SSF52980">
    <property type="entry name" value="Restriction endonuclease-like"/>
    <property type="match status" value="1"/>
</dbReference>
<dbReference type="InterPro" id="IPR038590">
    <property type="entry name" value="YaeQ_sf"/>
</dbReference>
<evidence type="ECO:0000313" key="2">
    <source>
        <dbReference type="Proteomes" id="UP000198623"/>
    </source>
</evidence>
<dbReference type="SMART" id="SM01322">
    <property type="entry name" value="YaeQ"/>
    <property type="match status" value="1"/>
</dbReference>
<gene>
    <name evidence="1" type="ORF">SAMN05216175_109100</name>
</gene>
<reference evidence="2" key="1">
    <citation type="submission" date="2016-10" db="EMBL/GenBank/DDBJ databases">
        <authorList>
            <person name="Varghese N."/>
            <person name="Submissions S."/>
        </authorList>
    </citation>
    <scope>NUCLEOTIDE SEQUENCE [LARGE SCALE GENOMIC DNA]</scope>
    <source>
        <strain evidence="2">CGMCC 1.10971</strain>
    </source>
</reference>
<dbReference type="STRING" id="1045558.SAMN05216175_109100"/>
<name>A0A1I2TDG1_9GAMM</name>
<dbReference type="EMBL" id="FOOU01000009">
    <property type="protein sequence ID" value="SFG60311.1"/>
    <property type="molecule type" value="Genomic_DNA"/>
</dbReference>